<dbReference type="GO" id="GO:0005634">
    <property type="term" value="C:nucleus"/>
    <property type="evidence" value="ECO:0007669"/>
    <property type="project" value="UniProtKB-SubCell"/>
</dbReference>
<dbReference type="InterPro" id="IPR009030">
    <property type="entry name" value="Growth_fac_rcpt_cys_sf"/>
</dbReference>
<dbReference type="PROSITE" id="PS00107">
    <property type="entry name" value="PROTEIN_KINASE_ATP"/>
    <property type="match status" value="1"/>
</dbReference>
<dbReference type="SUPFAM" id="SSF56112">
    <property type="entry name" value="Protein kinase-like (PK-like)"/>
    <property type="match status" value="1"/>
</dbReference>
<evidence type="ECO:0000256" key="5">
    <source>
        <dbReference type="ARBA" id="ARBA00022553"/>
    </source>
</evidence>
<dbReference type="GO" id="GO:0005524">
    <property type="term" value="F:ATP binding"/>
    <property type="evidence" value="ECO:0007669"/>
    <property type="project" value="UniProtKB-UniRule"/>
</dbReference>
<dbReference type="Gene3D" id="3.30.200.20">
    <property type="entry name" value="Phosphorylase Kinase, domain 1"/>
    <property type="match status" value="1"/>
</dbReference>
<keyword evidence="13" id="KW-0832">Ubl conjugation</keyword>
<dbReference type="GO" id="GO:0022008">
    <property type="term" value="P:neurogenesis"/>
    <property type="evidence" value="ECO:0007669"/>
    <property type="project" value="TreeGrafter"/>
</dbReference>
<dbReference type="FunFam" id="3.30.200.20:FF:000044">
    <property type="entry name" value="Receptor protein-tyrosine kinase"/>
    <property type="match status" value="1"/>
</dbReference>
<name>A0A484C1B1_PERFV</name>
<evidence type="ECO:0000256" key="22">
    <source>
        <dbReference type="PIRSR" id="PIRSR000619-1"/>
    </source>
</evidence>
<keyword evidence="8" id="KW-0732">Signal</keyword>
<dbReference type="Gene3D" id="6.10.250.2930">
    <property type="match status" value="1"/>
</dbReference>
<dbReference type="InterPro" id="IPR011009">
    <property type="entry name" value="Kinase-like_dom_sf"/>
</dbReference>
<dbReference type="EMBL" id="SCKG01000022">
    <property type="protein sequence ID" value="TDG97600.1"/>
    <property type="molecule type" value="Genomic_DNA"/>
</dbReference>
<feature type="binding site" evidence="23 24">
    <location>
        <position position="803"/>
    </location>
    <ligand>
        <name>ATP</name>
        <dbReference type="ChEBI" id="CHEBI:30616"/>
    </ligand>
</feature>
<dbReference type="InterPro" id="IPR016245">
    <property type="entry name" value="Tyr_kinase_EGF/ERB/XmrK_rcpt"/>
</dbReference>
<accession>A0A484C1B1</accession>
<feature type="non-terminal residue" evidence="28">
    <location>
        <position position="1"/>
    </location>
</feature>
<dbReference type="InterPro" id="IPR000494">
    <property type="entry name" value="Rcpt_L-dom"/>
</dbReference>
<dbReference type="AlphaFoldDB" id="A0A484C1B1"/>
<evidence type="ECO:0000256" key="10">
    <source>
        <dbReference type="ARBA" id="ARBA00022741"/>
    </source>
</evidence>
<evidence type="ECO:0000256" key="15">
    <source>
        <dbReference type="ARBA" id="ARBA00023136"/>
    </source>
</evidence>
<dbReference type="InterPro" id="IPR050122">
    <property type="entry name" value="RTK"/>
</dbReference>
<dbReference type="EC" id="2.7.10.1" evidence="3"/>
<dbReference type="FunFam" id="1.10.510.10:FF:000027">
    <property type="entry name" value="Receptor protein-tyrosine kinase"/>
    <property type="match status" value="1"/>
</dbReference>
<dbReference type="Pfam" id="PF00757">
    <property type="entry name" value="Furin-like"/>
    <property type="match status" value="1"/>
</dbReference>
<feature type="active site" description="Proton acceptor" evidence="22">
    <location>
        <position position="895"/>
    </location>
</feature>
<dbReference type="PROSITE" id="PS50011">
    <property type="entry name" value="PROTEIN_KINASE_DOM"/>
    <property type="match status" value="1"/>
</dbReference>
<dbReference type="FunFam" id="2.10.220.10:FF:000002">
    <property type="entry name" value="Receptor protein-tyrosine kinase"/>
    <property type="match status" value="1"/>
</dbReference>
<dbReference type="Proteomes" id="UP000295070">
    <property type="component" value="Chromosome 22"/>
</dbReference>
<evidence type="ECO:0000256" key="19">
    <source>
        <dbReference type="ARBA" id="ARBA00023180"/>
    </source>
</evidence>
<evidence type="ECO:0000256" key="16">
    <source>
        <dbReference type="ARBA" id="ARBA00023137"/>
    </source>
</evidence>
<keyword evidence="11" id="KW-0418">Kinase</keyword>
<keyword evidence="18" id="KW-0675">Receptor</keyword>
<dbReference type="InterPro" id="IPR036941">
    <property type="entry name" value="Rcpt_L-dom_sf"/>
</dbReference>
<sequence length="1239" mass="136934">RHSASASDPGPAPESRSPVPAAHGETVGSQPSQERKLYRSLIKKGRKEEKKPPPDMTFWTGGAALLLLLLGRCCCTDPGRKVCQGLSNQLTLLGTRDNHYDNMVRMYANCSVVLENLEVTYTVEHQDLSFLLSIQEVGGYVLIAMNEVATIPLVNLKVIRGQNLYDNHLALLVMSNYNQNRSSPTLNYSSGLRQLQLSSLTEILKGGVKMTNNPLLCNTETIQWWDILDRSSNPSMVFKTNTFTPKCQQCDPGCFNGSCWAAGPDHCQKFTKLQCAEQCSRRCRGPKPSDCCNEHCAAGCSGPRATDCLACRDFNDDGTCKDACPPQTLYDPKTHQVVSNPNAKFTFGATCVKACPYNYVVTGGSCVRTCGAGMYEVEENGVQRCKACDGPCPKVCDGVGVGALIKTTAVNASNIESFRNCTKINGDVSLIGTSFNGDAHYKIPPMDPAKLEYFRTVKEITGFLLIQSWPENLTSLSVFENLEIIRGRTTHAQHSLAVVRAKHLRWLGLRSLKEVSAGLVILKDNSELCYTRPDQWTRLFRSRDQTVSMRQNAPPDFCEKQNRTCDLECTDDGCWGPGPTMCVACRHFNSRGRCVAHCNLLQGEPREVEVNSSCVQCHPECLMKTGTPTCHGPGPDQCSQCAHFKDGPHCVARCPHGVLGDGDTLIWKYPDGSGQCQPCHQNCSDGCSGAGLSGCTGATTHSTLAAGVVGALLIAVIVSVVIFVLLRRQRIRRKRTLRRLLQERELVEPLTPSGEAPNQALLRILKETEFKKIRVLGSGAFGTVFKGLWIPEGENVRIPVAIKVLREATSPKANKEILDEAYVMASVDHPHVCRLLGICLTSSVQLVTQLMQHGCLLDYVRHHRENIGGQWLLNWCVQIAKGMNYLEERHLVHRDLAARNVLVKTPNHVKITDFGLARLLTADEKEYHADGGKVPIKWMALESILQWTYTHQSDVWSYGVTVWELMTFGSKPYDGIPASDIAAVLERGDRLPQPPICTIDVYMIMVKCWMIDPSSRPRFRELIVEFSKMARDPSRYLVVQGDLPSPTDSRFYSRLLSSDDMEDVVDAEEYLLPYKGLGNQDNHTCSATNGYPVRENSIALRYITDPTHNTLEKEDFPGHEYMNQSMSDNSQSSRLSDVLNPNYEDLSLGWGAASHPFPLEDLKPFPRVPEGPEVPEYLNTAQSSLPLAASDSLDNPDYQADFLPSATNSVPLTGNGLFLPAAENLEYLGLGAALHAHVR</sequence>
<keyword evidence="4" id="KW-1003">Cell membrane</keyword>
<dbReference type="CDD" id="cd00064">
    <property type="entry name" value="FU"/>
    <property type="match status" value="3"/>
</dbReference>
<dbReference type="InterPro" id="IPR044912">
    <property type="entry name" value="Egfr_JX_dom"/>
</dbReference>
<feature type="binding site" evidence="23">
    <location>
        <begin position="776"/>
        <end position="784"/>
    </location>
    <ligand>
        <name>ATP</name>
        <dbReference type="ChEBI" id="CHEBI:30616"/>
    </ligand>
</feature>
<dbReference type="Gene3D" id="1.10.510.10">
    <property type="entry name" value="Transferase(Phosphotransferase) domain 1"/>
    <property type="match status" value="1"/>
</dbReference>
<keyword evidence="16" id="KW-0829">Tyrosine-protein kinase</keyword>
<keyword evidence="9" id="KW-0677">Repeat</keyword>
<evidence type="ECO:0000256" key="12">
    <source>
        <dbReference type="ARBA" id="ARBA00022840"/>
    </source>
</evidence>
<comment type="caution">
    <text evidence="28">The sequence shown here is derived from an EMBL/GenBank/DDBJ whole genome shotgun (WGS) entry which is preliminary data.</text>
</comment>
<dbReference type="GO" id="GO:0005006">
    <property type="term" value="F:epidermal growth factor receptor activity"/>
    <property type="evidence" value="ECO:0007669"/>
    <property type="project" value="TreeGrafter"/>
</dbReference>
<dbReference type="Pfam" id="PF14843">
    <property type="entry name" value="GF_recep_IV"/>
    <property type="match status" value="1"/>
</dbReference>
<dbReference type="InterPro" id="IPR008266">
    <property type="entry name" value="Tyr_kinase_AS"/>
</dbReference>
<dbReference type="Pfam" id="PF21314">
    <property type="entry name" value="TM_ErbB1"/>
    <property type="match status" value="1"/>
</dbReference>
<feature type="domain" description="Protein kinase" evidence="27">
    <location>
        <begin position="770"/>
        <end position="1037"/>
    </location>
</feature>
<keyword evidence="5" id="KW-0597">Phosphoprotein</keyword>
<dbReference type="Pfam" id="PF07714">
    <property type="entry name" value="PK_Tyr_Ser-Thr"/>
    <property type="match status" value="1"/>
</dbReference>
<dbReference type="InterPro" id="IPR049328">
    <property type="entry name" value="TM_ErbB1"/>
</dbReference>
<feature type="transmembrane region" description="Helical" evidence="26">
    <location>
        <begin position="704"/>
        <end position="726"/>
    </location>
</feature>
<dbReference type="Gene3D" id="2.10.220.10">
    <property type="entry name" value="Hormone Receptor, Insulin-like Growth Factor Receptor 1, Chain A, domain 2"/>
    <property type="match status" value="3"/>
</dbReference>
<keyword evidence="29" id="KW-1185">Reference proteome</keyword>
<evidence type="ECO:0000256" key="20">
    <source>
        <dbReference type="ARBA" id="ARBA00023242"/>
    </source>
</evidence>
<dbReference type="Pfam" id="PF01030">
    <property type="entry name" value="Recep_L_domain"/>
    <property type="match status" value="2"/>
</dbReference>
<dbReference type="PROSITE" id="PS00109">
    <property type="entry name" value="PROTEIN_KINASE_TYR"/>
    <property type="match status" value="1"/>
</dbReference>
<dbReference type="GO" id="GO:0009966">
    <property type="term" value="P:regulation of signal transduction"/>
    <property type="evidence" value="ECO:0007669"/>
    <property type="project" value="UniProtKB-ARBA"/>
</dbReference>
<dbReference type="InterPro" id="IPR017441">
    <property type="entry name" value="Protein_kinase_ATP_BS"/>
</dbReference>
<evidence type="ECO:0000256" key="8">
    <source>
        <dbReference type="ARBA" id="ARBA00022729"/>
    </source>
</evidence>
<dbReference type="InterPro" id="IPR006211">
    <property type="entry name" value="Furin-like_Cys-rich_dom"/>
</dbReference>
<dbReference type="InterPro" id="IPR006212">
    <property type="entry name" value="Furin_repeat"/>
</dbReference>
<dbReference type="FunFam" id="4.10.1140.10:FF:000001">
    <property type="entry name" value="Receptor protein-tyrosine kinase"/>
    <property type="match status" value="1"/>
</dbReference>
<dbReference type="Gene3D" id="3.80.20.20">
    <property type="entry name" value="Receptor L-domain"/>
    <property type="match status" value="2"/>
</dbReference>
<dbReference type="STRING" id="8167.A0A484C1B1"/>
<evidence type="ECO:0000256" key="14">
    <source>
        <dbReference type="ARBA" id="ARBA00022989"/>
    </source>
</evidence>
<dbReference type="InterPro" id="IPR020635">
    <property type="entry name" value="Tyr_kinase_cat_dom"/>
</dbReference>
<dbReference type="FunFam" id="3.80.20.20:FF:000006">
    <property type="entry name" value="Receptor protein-tyrosine kinase"/>
    <property type="match status" value="1"/>
</dbReference>
<evidence type="ECO:0000256" key="9">
    <source>
        <dbReference type="ARBA" id="ARBA00022737"/>
    </source>
</evidence>
<evidence type="ECO:0000256" key="23">
    <source>
        <dbReference type="PIRSR" id="PIRSR000619-2"/>
    </source>
</evidence>
<dbReference type="PANTHER" id="PTHR24416">
    <property type="entry name" value="TYROSINE-PROTEIN KINASE RECEPTOR"/>
    <property type="match status" value="1"/>
</dbReference>
<evidence type="ECO:0000256" key="7">
    <source>
        <dbReference type="ARBA" id="ARBA00022692"/>
    </source>
</evidence>
<dbReference type="GO" id="GO:0048408">
    <property type="term" value="F:epidermal growth factor binding"/>
    <property type="evidence" value="ECO:0007669"/>
    <property type="project" value="TreeGrafter"/>
</dbReference>
<dbReference type="PIRSF" id="PIRSF000619">
    <property type="entry name" value="TyrPK_EGF-R"/>
    <property type="match status" value="1"/>
</dbReference>
<dbReference type="InterPro" id="IPR001245">
    <property type="entry name" value="Ser-Thr/Tyr_kinase_cat_dom"/>
</dbReference>
<evidence type="ECO:0000256" key="13">
    <source>
        <dbReference type="ARBA" id="ARBA00022843"/>
    </source>
</evidence>
<comment type="catalytic activity">
    <reaction evidence="21">
        <text>L-tyrosyl-[protein] + ATP = O-phospho-L-tyrosyl-[protein] + ADP + H(+)</text>
        <dbReference type="Rhea" id="RHEA:10596"/>
        <dbReference type="Rhea" id="RHEA-COMP:10136"/>
        <dbReference type="Rhea" id="RHEA-COMP:20101"/>
        <dbReference type="ChEBI" id="CHEBI:15378"/>
        <dbReference type="ChEBI" id="CHEBI:30616"/>
        <dbReference type="ChEBI" id="CHEBI:46858"/>
        <dbReference type="ChEBI" id="CHEBI:61978"/>
        <dbReference type="ChEBI" id="CHEBI:456216"/>
        <dbReference type="EC" id="2.7.10.1"/>
    </reaction>
</comment>
<dbReference type="PRINTS" id="PR00109">
    <property type="entry name" value="TYRKINASE"/>
</dbReference>
<evidence type="ECO:0000259" key="27">
    <source>
        <dbReference type="PROSITE" id="PS50011"/>
    </source>
</evidence>
<evidence type="ECO:0000256" key="4">
    <source>
        <dbReference type="ARBA" id="ARBA00022475"/>
    </source>
</evidence>
<evidence type="ECO:0000256" key="6">
    <source>
        <dbReference type="ARBA" id="ARBA00022679"/>
    </source>
</evidence>
<keyword evidence="19" id="KW-0325">Glycoprotein</keyword>
<keyword evidence="17" id="KW-1015">Disulfide bond</keyword>
<dbReference type="GO" id="GO:0009925">
    <property type="term" value="C:basal plasma membrane"/>
    <property type="evidence" value="ECO:0007669"/>
    <property type="project" value="TreeGrafter"/>
</dbReference>
<evidence type="ECO:0000256" key="17">
    <source>
        <dbReference type="ARBA" id="ARBA00023157"/>
    </source>
</evidence>
<keyword evidence="7 26" id="KW-0812">Transmembrane</keyword>
<evidence type="ECO:0000313" key="29">
    <source>
        <dbReference type="Proteomes" id="UP000295070"/>
    </source>
</evidence>
<evidence type="ECO:0000256" key="1">
    <source>
        <dbReference type="ARBA" id="ARBA00004123"/>
    </source>
</evidence>
<keyword evidence="15 26" id="KW-0472">Membrane</keyword>
<comment type="subcellular location">
    <subcellularLocation>
        <location evidence="2">Cell membrane</location>
        <topology evidence="2">Single-pass type I membrane protein</topology>
    </subcellularLocation>
    <subcellularLocation>
        <location evidence="1">Nucleus</location>
    </subcellularLocation>
</comment>
<keyword evidence="14 26" id="KW-1133">Transmembrane helix</keyword>
<proteinExistence type="predicted"/>
<protein>
    <recommendedName>
        <fullName evidence="3">receptor protein-tyrosine kinase</fullName>
        <ecNumber evidence="3">2.7.10.1</ecNumber>
    </recommendedName>
</protein>
<evidence type="ECO:0000256" key="2">
    <source>
        <dbReference type="ARBA" id="ARBA00004251"/>
    </source>
</evidence>
<evidence type="ECO:0000256" key="21">
    <source>
        <dbReference type="ARBA" id="ARBA00051243"/>
    </source>
</evidence>
<dbReference type="FunFam" id="3.80.20.20:FF:000013">
    <property type="entry name" value="Erb-b2 receptor tyrosine kinase 3a"/>
    <property type="match status" value="1"/>
</dbReference>
<dbReference type="SMART" id="SM00219">
    <property type="entry name" value="TyrKc"/>
    <property type="match status" value="1"/>
</dbReference>
<dbReference type="SUPFAM" id="SSF57184">
    <property type="entry name" value="Growth factor receptor domain"/>
    <property type="match status" value="2"/>
</dbReference>
<dbReference type="FunFam" id="2.10.220.10:FF:000001">
    <property type="entry name" value="Receptor protein-tyrosine kinase"/>
    <property type="match status" value="1"/>
</dbReference>
<dbReference type="PANTHER" id="PTHR24416:SF91">
    <property type="entry name" value="EPIDERMAL GROWTH FACTOR RECEPTOR"/>
    <property type="match status" value="1"/>
</dbReference>
<dbReference type="GO" id="GO:0043235">
    <property type="term" value="C:receptor complex"/>
    <property type="evidence" value="ECO:0007669"/>
    <property type="project" value="TreeGrafter"/>
</dbReference>
<evidence type="ECO:0000256" key="26">
    <source>
        <dbReference type="SAM" id="Phobius"/>
    </source>
</evidence>
<keyword evidence="10 24" id="KW-0547">Nucleotide-binding</keyword>
<keyword evidence="12 23" id="KW-0067">ATP-binding</keyword>
<dbReference type="GO" id="GO:0043066">
    <property type="term" value="P:negative regulation of apoptotic process"/>
    <property type="evidence" value="ECO:0007669"/>
    <property type="project" value="TreeGrafter"/>
</dbReference>
<evidence type="ECO:0000256" key="18">
    <source>
        <dbReference type="ARBA" id="ARBA00023170"/>
    </source>
</evidence>
<dbReference type="SUPFAM" id="SSF52058">
    <property type="entry name" value="L domain-like"/>
    <property type="match status" value="2"/>
</dbReference>
<reference evidence="28 29" key="1">
    <citation type="submission" date="2019-01" db="EMBL/GenBank/DDBJ databases">
        <title>A chromosome-scale genome assembly of the yellow perch, Perca flavescens.</title>
        <authorList>
            <person name="Feron R."/>
            <person name="Morvezen R."/>
            <person name="Bestin A."/>
            <person name="Haffray P."/>
            <person name="Klopp C."/>
            <person name="Zahm M."/>
            <person name="Cabau C."/>
            <person name="Roques C."/>
            <person name="Donnadieu C."/>
            <person name="Bouchez O."/>
            <person name="Christie M."/>
            <person name="Larson W."/>
            <person name="Guiguen Y."/>
        </authorList>
    </citation>
    <scope>NUCLEOTIDE SEQUENCE [LARGE SCALE GENOMIC DNA]</scope>
    <source>
        <strain evidence="28">YP-PL-M2</strain>
        <tissue evidence="28">Blood</tissue>
    </source>
</reference>
<dbReference type="CDD" id="cd05108">
    <property type="entry name" value="PTKc_EGFR"/>
    <property type="match status" value="1"/>
</dbReference>
<dbReference type="InterPro" id="IPR000719">
    <property type="entry name" value="Prot_kinase_dom"/>
</dbReference>
<evidence type="ECO:0000256" key="25">
    <source>
        <dbReference type="SAM" id="MobiDB-lite"/>
    </source>
</evidence>
<evidence type="ECO:0000256" key="3">
    <source>
        <dbReference type="ARBA" id="ARBA00011902"/>
    </source>
</evidence>
<evidence type="ECO:0000256" key="24">
    <source>
        <dbReference type="PROSITE-ProRule" id="PRU10141"/>
    </source>
</evidence>
<dbReference type="InterPro" id="IPR032778">
    <property type="entry name" value="GF_recep_IV"/>
</dbReference>
<evidence type="ECO:0000313" key="28">
    <source>
        <dbReference type="EMBL" id="TDG97600.1"/>
    </source>
</evidence>
<dbReference type="SMART" id="SM00261">
    <property type="entry name" value="FU"/>
    <property type="match status" value="4"/>
</dbReference>
<dbReference type="GO" id="GO:0050679">
    <property type="term" value="P:positive regulation of epithelial cell proliferation"/>
    <property type="evidence" value="ECO:0007669"/>
    <property type="project" value="TreeGrafter"/>
</dbReference>
<feature type="region of interest" description="Disordered" evidence="25">
    <location>
        <begin position="1"/>
        <end position="35"/>
    </location>
</feature>
<keyword evidence="6" id="KW-0808">Transferase</keyword>
<keyword evidence="20" id="KW-0539">Nucleus</keyword>
<gene>
    <name evidence="28" type="ORF">EPR50_G00227890</name>
</gene>
<evidence type="ECO:0000256" key="11">
    <source>
        <dbReference type="ARBA" id="ARBA00022777"/>
    </source>
</evidence>
<organism evidence="28 29">
    <name type="scientific">Perca flavescens</name>
    <name type="common">American yellow perch</name>
    <name type="synonym">Morone flavescens</name>
    <dbReference type="NCBI Taxonomy" id="8167"/>
    <lineage>
        <taxon>Eukaryota</taxon>
        <taxon>Metazoa</taxon>
        <taxon>Chordata</taxon>
        <taxon>Craniata</taxon>
        <taxon>Vertebrata</taxon>
        <taxon>Euteleostomi</taxon>
        <taxon>Actinopterygii</taxon>
        <taxon>Neopterygii</taxon>
        <taxon>Teleostei</taxon>
        <taxon>Neoteleostei</taxon>
        <taxon>Acanthomorphata</taxon>
        <taxon>Eupercaria</taxon>
        <taxon>Perciformes</taxon>
        <taxon>Percoidei</taxon>
        <taxon>Percidae</taxon>
        <taxon>Percinae</taxon>
        <taxon>Perca</taxon>
    </lineage>
</organism>